<protein>
    <submittedName>
        <fullName evidence="1">Uncharacterized protein</fullName>
    </submittedName>
</protein>
<reference evidence="1" key="1">
    <citation type="submission" date="2023-12" db="EMBL/GenBank/DDBJ databases">
        <title>Genome assembly of Anisodus tanguticus.</title>
        <authorList>
            <person name="Wang Y.-J."/>
        </authorList>
    </citation>
    <scope>NUCLEOTIDE SEQUENCE</scope>
    <source>
        <strain evidence="1">KB-2021</strain>
        <tissue evidence="1">Leaf</tissue>
    </source>
</reference>
<dbReference type="EMBL" id="JAVYJV010000019">
    <property type="protein sequence ID" value="KAK4344739.1"/>
    <property type="molecule type" value="Genomic_DNA"/>
</dbReference>
<keyword evidence="2" id="KW-1185">Reference proteome</keyword>
<comment type="caution">
    <text evidence="1">The sequence shown here is derived from an EMBL/GenBank/DDBJ whole genome shotgun (WGS) entry which is preliminary data.</text>
</comment>
<proteinExistence type="predicted"/>
<organism evidence="1 2">
    <name type="scientific">Anisodus tanguticus</name>
    <dbReference type="NCBI Taxonomy" id="243964"/>
    <lineage>
        <taxon>Eukaryota</taxon>
        <taxon>Viridiplantae</taxon>
        <taxon>Streptophyta</taxon>
        <taxon>Embryophyta</taxon>
        <taxon>Tracheophyta</taxon>
        <taxon>Spermatophyta</taxon>
        <taxon>Magnoliopsida</taxon>
        <taxon>eudicotyledons</taxon>
        <taxon>Gunneridae</taxon>
        <taxon>Pentapetalae</taxon>
        <taxon>asterids</taxon>
        <taxon>lamiids</taxon>
        <taxon>Solanales</taxon>
        <taxon>Solanaceae</taxon>
        <taxon>Solanoideae</taxon>
        <taxon>Hyoscyameae</taxon>
        <taxon>Anisodus</taxon>
    </lineage>
</organism>
<gene>
    <name evidence="1" type="ORF">RND71_034915</name>
</gene>
<dbReference type="Proteomes" id="UP001291623">
    <property type="component" value="Unassembled WGS sequence"/>
</dbReference>
<accession>A0AAE1V124</accession>
<dbReference type="AlphaFoldDB" id="A0AAE1V124"/>
<sequence length="96" mass="10778">MKSRLIGAPEQDQRSQNAVVKSGVLLKDSEIEEEDPFSDEDLLEEYKKVERPEGNRAGPSTLLPEFLRACGESNPRCPMPERLIAPRLCHWTMPGG</sequence>
<evidence type="ECO:0000313" key="2">
    <source>
        <dbReference type="Proteomes" id="UP001291623"/>
    </source>
</evidence>
<evidence type="ECO:0000313" key="1">
    <source>
        <dbReference type="EMBL" id="KAK4344739.1"/>
    </source>
</evidence>
<name>A0AAE1V124_9SOLA</name>